<evidence type="ECO:0000256" key="6">
    <source>
        <dbReference type="ARBA" id="ARBA00023018"/>
    </source>
</evidence>
<reference evidence="20" key="4">
    <citation type="submission" date="2025-09" db="UniProtKB">
        <authorList>
            <consortium name="Ensembl"/>
        </authorList>
    </citation>
    <scope>IDENTIFICATION</scope>
</reference>
<protein>
    <recommendedName>
        <fullName evidence="12">Hypocretin neuropeptide precursor</fullName>
    </recommendedName>
    <alternativeName>
        <fullName evidence="16">Hypocretin</fullName>
    </alternativeName>
    <alternativeName>
        <fullName evidence="13">Orexin precursor</fullName>
    </alternativeName>
    <alternativeName>
        <fullName evidence="15">Prepro-orexin</fullName>
    </alternativeName>
    <alternativeName>
        <fullName evidence="14">Preprohypocretin</fullName>
    </alternativeName>
</protein>
<comment type="function">
    <text evidence="18">Binds to orexin receptor HCRTR2/OX2R only. Stimulates food intake. Modulates pituitary luteinizing hormone secretion in an ovarian steroid-dependent manner.</text>
</comment>
<evidence type="ECO:0000256" key="16">
    <source>
        <dbReference type="ARBA" id="ARBA00034371"/>
    </source>
</evidence>
<dbReference type="GO" id="GO:0042755">
    <property type="term" value="P:eating behavior"/>
    <property type="evidence" value="ECO:0007669"/>
    <property type="project" value="TreeGrafter"/>
</dbReference>
<name>A0A3P8YRK2_ESOLU</name>
<evidence type="ECO:0000256" key="1">
    <source>
        <dbReference type="ARBA" id="ARBA00004427"/>
    </source>
</evidence>
<feature type="signal peptide" evidence="19">
    <location>
        <begin position="1"/>
        <end position="38"/>
    </location>
</feature>
<dbReference type="InParanoid" id="A0A3P8YRK2"/>
<dbReference type="GO" id="GO:0042594">
    <property type="term" value="P:response to starvation"/>
    <property type="evidence" value="ECO:0007669"/>
    <property type="project" value="TreeGrafter"/>
</dbReference>
<comment type="function">
    <text evidence="17">Binds to orexin receptors HCRTR1/OX1R and HCRTR2/OX2R with a high affinity. Stimulates food intake. Modulates pituitary luteinizing hormone secretion in an ovarian steroid-dependent manner.</text>
</comment>
<comment type="similarity">
    <text evidence="3">Belongs to the orexin family.</text>
</comment>
<dbReference type="GO" id="GO:0046928">
    <property type="term" value="P:regulation of neurotransmitter secretion"/>
    <property type="evidence" value="ECO:0007669"/>
    <property type="project" value="TreeGrafter"/>
</dbReference>
<keyword evidence="4" id="KW-0027">Amidation</keyword>
<keyword evidence="19" id="KW-0732">Signal</keyword>
<evidence type="ECO:0000313" key="21">
    <source>
        <dbReference type="Proteomes" id="UP000265140"/>
    </source>
</evidence>
<evidence type="ECO:0000256" key="14">
    <source>
        <dbReference type="ARBA" id="ARBA00034354"/>
    </source>
</evidence>
<proteinExistence type="inferred from homology"/>
<dbReference type="OMA" id="QAAGMEM"/>
<keyword evidence="9" id="KW-0527">Neuropeptide</keyword>
<feature type="chain" id="PRO_5028249704" description="Hypocretin neuropeptide precursor" evidence="19">
    <location>
        <begin position="39"/>
        <end position="138"/>
    </location>
</feature>
<reference evidence="21" key="1">
    <citation type="journal article" date="2014" name="PLoS ONE">
        <title>The genome and linkage map of the northern pike (Esox lucius): conserved synteny revealed between the salmonid sister group and the Neoteleostei.</title>
        <authorList>
            <person name="Rondeau E.B."/>
            <person name="Minkley D.R."/>
            <person name="Leong J.S."/>
            <person name="Messmer A.M."/>
            <person name="Jantzen J.R."/>
            <person name="von Schalburg K.R."/>
            <person name="Lemon C."/>
            <person name="Bird N.H."/>
            <person name="Koop B.F."/>
        </authorList>
    </citation>
    <scope>NUCLEOTIDE SEQUENCE</scope>
</reference>
<evidence type="ECO:0000256" key="9">
    <source>
        <dbReference type="ARBA" id="ARBA00023320"/>
    </source>
</evidence>
<evidence type="ECO:0000256" key="19">
    <source>
        <dbReference type="SAM" id="SignalP"/>
    </source>
</evidence>
<evidence type="ECO:0000256" key="3">
    <source>
        <dbReference type="ARBA" id="ARBA00009198"/>
    </source>
</evidence>
<dbReference type="Ensembl" id="ENSELUT00000040900.3">
    <property type="protein sequence ID" value="ENSELUP00000019191.2"/>
    <property type="gene ID" value="ENSELUG00000018556.3"/>
</dbReference>
<dbReference type="AlphaFoldDB" id="A0A3P8YRK2"/>
<evidence type="ECO:0000256" key="7">
    <source>
        <dbReference type="ARBA" id="ARBA00023157"/>
    </source>
</evidence>
<dbReference type="GO" id="GO:0001659">
    <property type="term" value="P:temperature homeostasis"/>
    <property type="evidence" value="ECO:0007669"/>
    <property type="project" value="TreeGrafter"/>
</dbReference>
<dbReference type="GO" id="GO:0005184">
    <property type="term" value="F:neuropeptide hormone activity"/>
    <property type="evidence" value="ECO:0007669"/>
    <property type="project" value="TreeGrafter"/>
</dbReference>
<dbReference type="GO" id="GO:0007218">
    <property type="term" value="P:neuropeptide signaling pathway"/>
    <property type="evidence" value="ECO:0007669"/>
    <property type="project" value="UniProtKB-KW"/>
</dbReference>
<dbReference type="GeneTree" id="ENSGT00940000179101"/>
<evidence type="ECO:0000256" key="18">
    <source>
        <dbReference type="ARBA" id="ARBA00046224"/>
    </source>
</evidence>
<evidence type="ECO:0000256" key="8">
    <source>
        <dbReference type="ARBA" id="ARBA00023283"/>
    </source>
</evidence>
<evidence type="ECO:0000256" key="12">
    <source>
        <dbReference type="ARBA" id="ARBA00034336"/>
    </source>
</evidence>
<dbReference type="Proteomes" id="UP000265140">
    <property type="component" value="Chromosome 11"/>
</dbReference>
<keyword evidence="10" id="KW-0968">Cytoplasmic vesicle</keyword>
<dbReference type="STRING" id="8010.ENSELUP00000019191"/>
<evidence type="ECO:0000256" key="10">
    <source>
        <dbReference type="ARBA" id="ARBA00023329"/>
    </source>
</evidence>
<evidence type="ECO:0000256" key="11">
    <source>
        <dbReference type="ARBA" id="ARBA00034103"/>
    </source>
</evidence>
<dbReference type="InterPro" id="IPR001704">
    <property type="entry name" value="Orexin"/>
</dbReference>
<evidence type="ECO:0000256" key="15">
    <source>
        <dbReference type="ARBA" id="ARBA00034367"/>
    </source>
</evidence>
<dbReference type="Pfam" id="PF02072">
    <property type="entry name" value="Orexin"/>
    <property type="match status" value="1"/>
</dbReference>
<keyword evidence="21" id="KW-1185">Reference proteome</keyword>
<dbReference type="GO" id="GO:0030431">
    <property type="term" value="P:sleep"/>
    <property type="evidence" value="ECO:0007669"/>
    <property type="project" value="TreeGrafter"/>
</dbReference>
<keyword evidence="5" id="KW-0256">Endoplasmic reticulum</keyword>
<evidence type="ECO:0000313" key="20">
    <source>
        <dbReference type="Ensembl" id="ENSELUP00000019191.2"/>
    </source>
</evidence>
<reference evidence="20" key="3">
    <citation type="submission" date="2025-08" db="UniProtKB">
        <authorList>
            <consortium name="Ensembl"/>
        </authorList>
    </citation>
    <scope>IDENTIFICATION</scope>
</reference>
<evidence type="ECO:0000256" key="5">
    <source>
        <dbReference type="ARBA" id="ARBA00022824"/>
    </source>
</evidence>
<dbReference type="GO" id="GO:0045202">
    <property type="term" value="C:synapse"/>
    <property type="evidence" value="ECO:0007669"/>
    <property type="project" value="UniProtKB-SubCell"/>
</dbReference>
<comment type="subcellular location">
    <subcellularLocation>
        <location evidence="2">Cytoplasmic vesicle</location>
    </subcellularLocation>
    <subcellularLocation>
        <location evidence="1">Rough endoplasmic reticulum</location>
    </subcellularLocation>
    <subcellularLocation>
        <location evidence="11">Synapse</location>
    </subcellularLocation>
</comment>
<dbReference type="GO" id="GO:0005791">
    <property type="term" value="C:rough endoplasmic reticulum"/>
    <property type="evidence" value="ECO:0007669"/>
    <property type="project" value="UniProtKB-SubCell"/>
</dbReference>
<keyword evidence="7" id="KW-1015">Disulfide bond</keyword>
<organism evidence="20 21">
    <name type="scientific">Esox lucius</name>
    <name type="common">Northern pike</name>
    <dbReference type="NCBI Taxonomy" id="8010"/>
    <lineage>
        <taxon>Eukaryota</taxon>
        <taxon>Metazoa</taxon>
        <taxon>Chordata</taxon>
        <taxon>Craniata</taxon>
        <taxon>Vertebrata</taxon>
        <taxon>Euteleostomi</taxon>
        <taxon>Actinopterygii</taxon>
        <taxon>Neopterygii</taxon>
        <taxon>Teleostei</taxon>
        <taxon>Protacanthopterygii</taxon>
        <taxon>Esociformes</taxon>
        <taxon>Esocidae</taxon>
        <taxon>Esox</taxon>
    </lineage>
</organism>
<sequence>RRLVTRKCVCLKEMLRKVHQKLKVILLLLLVSHLACDAEEIANCCSQKSHSCPLYALLCREGSGTGTRGRLPDDAAAGFLTVGKWKKNGERRFRSRLSQLLNGSQNPAAGILTMGKRTEDTVEQLMHIFPILETSPSF</sequence>
<dbReference type="GO" id="GO:0031771">
    <property type="term" value="F:type 1 orexin receptor binding"/>
    <property type="evidence" value="ECO:0007669"/>
    <property type="project" value="TreeGrafter"/>
</dbReference>
<dbReference type="PANTHER" id="PTHR15173:SF2">
    <property type="entry name" value="HYPOCRETIN NEUROPEPTIDE PRECURSOR"/>
    <property type="match status" value="1"/>
</dbReference>
<dbReference type="GO" id="GO:0051971">
    <property type="term" value="P:positive regulation of transmission of nerve impulse"/>
    <property type="evidence" value="ECO:0007669"/>
    <property type="project" value="TreeGrafter"/>
</dbReference>
<evidence type="ECO:0000256" key="17">
    <source>
        <dbReference type="ARBA" id="ARBA00045659"/>
    </source>
</evidence>
<accession>A0A3P8YRK2</accession>
<dbReference type="GO" id="GO:0048471">
    <property type="term" value="C:perinuclear region of cytoplasm"/>
    <property type="evidence" value="ECO:0007669"/>
    <property type="project" value="TreeGrafter"/>
</dbReference>
<reference evidence="20" key="2">
    <citation type="submission" date="2020-02" db="EMBL/GenBank/DDBJ databases">
        <title>Esox lucius (northern pike) genome, fEsoLuc1, primary haplotype.</title>
        <authorList>
            <person name="Myers G."/>
            <person name="Karagic N."/>
            <person name="Meyer A."/>
            <person name="Pippel M."/>
            <person name="Reichard M."/>
            <person name="Winkler S."/>
            <person name="Tracey A."/>
            <person name="Sims Y."/>
            <person name="Howe K."/>
            <person name="Rhie A."/>
            <person name="Formenti G."/>
            <person name="Durbin R."/>
            <person name="Fedrigo O."/>
            <person name="Jarvis E.D."/>
        </authorList>
    </citation>
    <scope>NUCLEOTIDE SEQUENCE [LARGE SCALE GENOMIC DNA]</scope>
</reference>
<dbReference type="PANTHER" id="PTHR15173">
    <property type="entry name" value="OREXIN"/>
    <property type="match status" value="1"/>
</dbReference>
<evidence type="ECO:0000256" key="4">
    <source>
        <dbReference type="ARBA" id="ARBA00022815"/>
    </source>
</evidence>
<keyword evidence="8" id="KW-0873">Pyrrolidone carboxylic acid</keyword>
<dbReference type="GO" id="GO:0031410">
    <property type="term" value="C:cytoplasmic vesicle"/>
    <property type="evidence" value="ECO:0007669"/>
    <property type="project" value="UniProtKB-SubCell"/>
</dbReference>
<dbReference type="GO" id="GO:0031772">
    <property type="term" value="F:type 2 orexin receptor binding"/>
    <property type="evidence" value="ECO:0007669"/>
    <property type="project" value="TreeGrafter"/>
</dbReference>
<evidence type="ECO:0000256" key="2">
    <source>
        <dbReference type="ARBA" id="ARBA00004541"/>
    </source>
</evidence>
<keyword evidence="6" id="KW-0770">Synapse</keyword>
<dbReference type="Bgee" id="ENSELUG00000018556">
    <property type="expression patterns" value="Expressed in stomach and 13 other cell types or tissues"/>
</dbReference>
<evidence type="ECO:0000256" key="13">
    <source>
        <dbReference type="ARBA" id="ARBA00034351"/>
    </source>
</evidence>